<keyword evidence="3 7" id="KW-0812">Transmembrane</keyword>
<keyword evidence="2" id="KW-0813">Transport</keyword>
<accession>A0A6G0TI54</accession>
<keyword evidence="10" id="KW-1185">Reference proteome</keyword>
<dbReference type="Pfam" id="PF07690">
    <property type="entry name" value="MFS_1"/>
    <property type="match status" value="1"/>
</dbReference>
<sequence length="510" mass="56479">MKKEEPVNVETGLVIKQNRSMNCSRILNLMVLVGFMVNYMLRVNFTIAIVDMVPNHKQNVSIEQATNFSISPLNDTNATVIRTHSSSPGSVKFNWSEYEQNMILGSFFWGYVLTELPGGRLSEMIGARPVFGYSMLLASMVTLLTPMAAKISIYCLIFCRVFLGFTLGVTWPAILPLAANWIPPNERSKFMSNMMASTLGAAITLPVCGILISAWGWESAFYITGLVGLAWSALWFNLVFETPAVHPRISEFERNYIETEIAKQSKPGTKPKKLPWIKILTSLPVWAIVITHGASVFGYFTIVNQLPTYMKYLLHYDIKSNGFLSSLPYLGKYVMALFAGIVADRLLNSEKISKTMTRKIFTFIGVFTPGLLMILQVYLGNNQVWSVIIFTIALTMNGAVTGGYLGNGLDIAPNFSGTIFGMANTLSSFGGSLSSYIVGKLTNNNQTFEQWCIVFWILAATYMCGAMVFLIFGTAKTLSWNSGPNAEESNGVHINEMEAMKPLKTSSNSQ</sequence>
<dbReference type="FunFam" id="1.20.1250.20:FF:000003">
    <property type="entry name" value="Solute carrier family 17 member 3"/>
    <property type="match status" value="1"/>
</dbReference>
<dbReference type="SUPFAM" id="SSF103473">
    <property type="entry name" value="MFS general substrate transporter"/>
    <property type="match status" value="1"/>
</dbReference>
<proteinExistence type="predicted"/>
<evidence type="ECO:0000256" key="2">
    <source>
        <dbReference type="ARBA" id="ARBA00022448"/>
    </source>
</evidence>
<feature type="transmembrane region" description="Helical" evidence="7">
    <location>
        <begin position="330"/>
        <end position="348"/>
    </location>
</feature>
<dbReference type="EMBL" id="VYZN01000037">
    <property type="protein sequence ID" value="KAE9533041.1"/>
    <property type="molecule type" value="Genomic_DNA"/>
</dbReference>
<feature type="domain" description="Major facilitator superfamily (MFS) profile" evidence="8">
    <location>
        <begin position="30"/>
        <end position="477"/>
    </location>
</feature>
<dbReference type="GO" id="GO:0016020">
    <property type="term" value="C:membrane"/>
    <property type="evidence" value="ECO:0007669"/>
    <property type="project" value="UniProtKB-SubCell"/>
</dbReference>
<dbReference type="OrthoDB" id="2985014at2759"/>
<evidence type="ECO:0000313" key="9">
    <source>
        <dbReference type="EMBL" id="KAE9533041.1"/>
    </source>
</evidence>
<feature type="transmembrane region" description="Helical" evidence="7">
    <location>
        <begin position="453"/>
        <end position="472"/>
    </location>
</feature>
<feature type="transmembrane region" description="Helical" evidence="7">
    <location>
        <begin position="221"/>
        <end position="240"/>
    </location>
</feature>
<feature type="transmembrane region" description="Helical" evidence="7">
    <location>
        <begin position="194"/>
        <end position="215"/>
    </location>
</feature>
<evidence type="ECO:0000259" key="8">
    <source>
        <dbReference type="PROSITE" id="PS50850"/>
    </source>
</evidence>
<name>A0A6G0TI54_APHGL</name>
<keyword evidence="6 7" id="KW-0472">Membrane</keyword>
<reference evidence="9 10" key="1">
    <citation type="submission" date="2019-08" db="EMBL/GenBank/DDBJ databases">
        <title>The genome of the soybean aphid Biotype 1, its phylome, world population structure and adaptation to the North American continent.</title>
        <authorList>
            <person name="Giordano R."/>
            <person name="Donthu R.K."/>
            <person name="Hernandez A.G."/>
            <person name="Wright C.L."/>
            <person name="Zimin A.V."/>
        </authorList>
    </citation>
    <scope>NUCLEOTIDE SEQUENCE [LARGE SCALE GENOMIC DNA]</scope>
    <source>
        <tissue evidence="9">Whole aphids</tissue>
    </source>
</reference>
<evidence type="ECO:0000256" key="3">
    <source>
        <dbReference type="ARBA" id="ARBA00022692"/>
    </source>
</evidence>
<feature type="transmembrane region" description="Helical" evidence="7">
    <location>
        <begin position="279"/>
        <end position="302"/>
    </location>
</feature>
<feature type="transmembrane region" description="Helical" evidence="7">
    <location>
        <begin position="360"/>
        <end position="379"/>
    </location>
</feature>
<dbReference type="PANTHER" id="PTHR11662:SF411">
    <property type="entry name" value="GH05102P"/>
    <property type="match status" value="1"/>
</dbReference>
<evidence type="ECO:0000256" key="1">
    <source>
        <dbReference type="ARBA" id="ARBA00004141"/>
    </source>
</evidence>
<evidence type="ECO:0000313" key="10">
    <source>
        <dbReference type="Proteomes" id="UP000475862"/>
    </source>
</evidence>
<evidence type="ECO:0000256" key="7">
    <source>
        <dbReference type="SAM" id="Phobius"/>
    </source>
</evidence>
<evidence type="ECO:0000256" key="6">
    <source>
        <dbReference type="ARBA" id="ARBA00023136"/>
    </source>
</evidence>
<protein>
    <recommendedName>
        <fullName evidence="8">Major facilitator superfamily (MFS) profile domain-containing protein</fullName>
    </recommendedName>
</protein>
<dbReference type="Gene3D" id="1.20.1250.20">
    <property type="entry name" value="MFS general substrate transporter like domains"/>
    <property type="match status" value="2"/>
</dbReference>
<keyword evidence="5 7" id="KW-1133">Transmembrane helix</keyword>
<comment type="caution">
    <text evidence="9">The sequence shown here is derived from an EMBL/GenBank/DDBJ whole genome shotgun (WGS) entry which is preliminary data.</text>
</comment>
<dbReference type="Proteomes" id="UP000475862">
    <property type="component" value="Unassembled WGS sequence"/>
</dbReference>
<evidence type="ECO:0000256" key="4">
    <source>
        <dbReference type="ARBA" id="ARBA00022847"/>
    </source>
</evidence>
<dbReference type="InterPro" id="IPR011701">
    <property type="entry name" value="MFS"/>
</dbReference>
<feature type="transmembrane region" description="Helical" evidence="7">
    <location>
        <begin position="130"/>
        <end position="149"/>
    </location>
</feature>
<feature type="transmembrane region" description="Helical" evidence="7">
    <location>
        <begin position="26"/>
        <end position="50"/>
    </location>
</feature>
<dbReference type="InterPro" id="IPR020846">
    <property type="entry name" value="MFS_dom"/>
</dbReference>
<comment type="subcellular location">
    <subcellularLocation>
        <location evidence="1">Membrane</location>
        <topology evidence="1">Multi-pass membrane protein</topology>
    </subcellularLocation>
</comment>
<dbReference type="PANTHER" id="PTHR11662">
    <property type="entry name" value="SOLUTE CARRIER FAMILY 17"/>
    <property type="match status" value="1"/>
</dbReference>
<dbReference type="GO" id="GO:0006820">
    <property type="term" value="P:monoatomic anion transport"/>
    <property type="evidence" value="ECO:0007669"/>
    <property type="project" value="TreeGrafter"/>
</dbReference>
<dbReference type="PROSITE" id="PS50850">
    <property type="entry name" value="MFS"/>
    <property type="match status" value="1"/>
</dbReference>
<feature type="transmembrane region" description="Helical" evidence="7">
    <location>
        <begin position="385"/>
        <end position="406"/>
    </location>
</feature>
<feature type="transmembrane region" description="Helical" evidence="7">
    <location>
        <begin position="418"/>
        <end position="438"/>
    </location>
</feature>
<dbReference type="CDD" id="cd17318">
    <property type="entry name" value="MFS_SLC17"/>
    <property type="match status" value="1"/>
</dbReference>
<dbReference type="InterPro" id="IPR050382">
    <property type="entry name" value="MFS_Na/Anion_cotransporter"/>
</dbReference>
<organism evidence="9 10">
    <name type="scientific">Aphis glycines</name>
    <name type="common">Soybean aphid</name>
    <dbReference type="NCBI Taxonomy" id="307491"/>
    <lineage>
        <taxon>Eukaryota</taxon>
        <taxon>Metazoa</taxon>
        <taxon>Ecdysozoa</taxon>
        <taxon>Arthropoda</taxon>
        <taxon>Hexapoda</taxon>
        <taxon>Insecta</taxon>
        <taxon>Pterygota</taxon>
        <taxon>Neoptera</taxon>
        <taxon>Paraneoptera</taxon>
        <taxon>Hemiptera</taxon>
        <taxon>Sternorrhyncha</taxon>
        <taxon>Aphidomorpha</taxon>
        <taxon>Aphidoidea</taxon>
        <taxon>Aphididae</taxon>
        <taxon>Aphidini</taxon>
        <taxon>Aphis</taxon>
        <taxon>Aphis</taxon>
    </lineage>
</organism>
<dbReference type="InterPro" id="IPR036259">
    <property type="entry name" value="MFS_trans_sf"/>
</dbReference>
<gene>
    <name evidence="9" type="ORF">AGLY_009469</name>
</gene>
<dbReference type="GO" id="GO:0015293">
    <property type="term" value="F:symporter activity"/>
    <property type="evidence" value="ECO:0007669"/>
    <property type="project" value="UniProtKB-KW"/>
</dbReference>
<feature type="transmembrane region" description="Helical" evidence="7">
    <location>
        <begin position="161"/>
        <end position="182"/>
    </location>
</feature>
<dbReference type="AlphaFoldDB" id="A0A6G0TI54"/>
<keyword evidence="4" id="KW-0769">Symport</keyword>
<evidence type="ECO:0000256" key="5">
    <source>
        <dbReference type="ARBA" id="ARBA00022989"/>
    </source>
</evidence>